<name>A0A174RMC2_FLAPL</name>
<dbReference type="Proteomes" id="UP000095746">
    <property type="component" value="Unassembled WGS sequence"/>
</dbReference>
<organism evidence="1 2">
    <name type="scientific">Flavonifractor plautii</name>
    <name type="common">Fusobacterium plautii</name>
    <dbReference type="NCBI Taxonomy" id="292800"/>
    <lineage>
        <taxon>Bacteria</taxon>
        <taxon>Bacillati</taxon>
        <taxon>Bacillota</taxon>
        <taxon>Clostridia</taxon>
        <taxon>Eubacteriales</taxon>
        <taxon>Oscillospiraceae</taxon>
        <taxon>Flavonifractor</taxon>
    </lineage>
</organism>
<protein>
    <submittedName>
        <fullName evidence="1">Uncharacterized protein</fullName>
    </submittedName>
</protein>
<dbReference type="EMBL" id="CYZT01000535">
    <property type="protein sequence ID" value="CUP86622.1"/>
    <property type="molecule type" value="Genomic_DNA"/>
</dbReference>
<reference evidence="1 2" key="1">
    <citation type="submission" date="2015-09" db="EMBL/GenBank/DDBJ databases">
        <authorList>
            <consortium name="Pathogen Informatics"/>
        </authorList>
    </citation>
    <scope>NUCLEOTIDE SEQUENCE [LARGE SCALE GENOMIC DNA]</scope>
    <source>
        <strain evidence="1 2">2789STDY5608854</strain>
    </source>
</reference>
<proteinExistence type="predicted"/>
<evidence type="ECO:0000313" key="2">
    <source>
        <dbReference type="Proteomes" id="UP000095746"/>
    </source>
</evidence>
<accession>A0A174RMC2</accession>
<evidence type="ECO:0000313" key="1">
    <source>
        <dbReference type="EMBL" id="CUP86622.1"/>
    </source>
</evidence>
<dbReference type="AlphaFoldDB" id="A0A174RMC2"/>
<gene>
    <name evidence="1" type="ORF">ERS852411_03691</name>
</gene>
<sequence>MEQWLNRVQGNYGRLRADMDAAVSRACGELDQVRQTLEQISGELARQDEGLDKLTKSCCAELTHRAPDPLPLDEK</sequence>